<protein>
    <submittedName>
        <fullName evidence="1">Uncharacterized protein</fullName>
    </submittedName>
</protein>
<evidence type="ECO:0000313" key="1">
    <source>
        <dbReference type="EMBL" id="MCJ8209737.1"/>
    </source>
</evidence>
<dbReference type="Proteomes" id="UP001139450">
    <property type="component" value="Unassembled WGS sequence"/>
</dbReference>
<reference evidence="1" key="1">
    <citation type="submission" date="2022-04" db="EMBL/GenBank/DDBJ databases">
        <title>Mucilaginibacter sp. RS28 isolated from freshwater.</title>
        <authorList>
            <person name="Ko S.-R."/>
        </authorList>
    </citation>
    <scope>NUCLEOTIDE SEQUENCE</scope>
    <source>
        <strain evidence="1">RS28</strain>
    </source>
</reference>
<dbReference type="EMBL" id="JALJEJ010000003">
    <property type="protein sequence ID" value="MCJ8209737.1"/>
    <property type="molecule type" value="Genomic_DNA"/>
</dbReference>
<name>A0A9X1X1Y0_9SPHI</name>
<gene>
    <name evidence="1" type="ORF">MUY27_08450</name>
</gene>
<sequence>MILTSRGWPEAGYYKIDPIKRDSYVDAAADDITPDDILKISDMITVEDDYSK</sequence>
<dbReference type="AlphaFoldDB" id="A0A9X1X1Y0"/>
<dbReference type="RefSeq" id="WP_245129569.1">
    <property type="nucleotide sequence ID" value="NZ_JALJEJ010000003.1"/>
</dbReference>
<evidence type="ECO:0000313" key="2">
    <source>
        <dbReference type="Proteomes" id="UP001139450"/>
    </source>
</evidence>
<comment type="caution">
    <text evidence="1">The sequence shown here is derived from an EMBL/GenBank/DDBJ whole genome shotgun (WGS) entry which is preliminary data.</text>
</comment>
<accession>A0A9X1X1Y0</accession>
<proteinExistence type="predicted"/>
<keyword evidence="2" id="KW-1185">Reference proteome</keyword>
<organism evidence="1 2">
    <name type="scientific">Mucilaginibacter straminoryzae</name>
    <dbReference type="NCBI Taxonomy" id="2932774"/>
    <lineage>
        <taxon>Bacteria</taxon>
        <taxon>Pseudomonadati</taxon>
        <taxon>Bacteroidota</taxon>
        <taxon>Sphingobacteriia</taxon>
        <taxon>Sphingobacteriales</taxon>
        <taxon>Sphingobacteriaceae</taxon>
        <taxon>Mucilaginibacter</taxon>
    </lineage>
</organism>